<dbReference type="InterPro" id="IPR036165">
    <property type="entry name" value="YefM-like_sf"/>
</dbReference>
<gene>
    <name evidence="3" type="ORF">P4R38_00205</name>
</gene>
<reference evidence="3 4" key="1">
    <citation type="submission" date="2023-03" db="EMBL/GenBank/DDBJ databases">
        <title>YIM 133296 draft genome.</title>
        <authorList>
            <person name="Xiong L."/>
        </authorList>
    </citation>
    <scope>NUCLEOTIDE SEQUENCE [LARGE SCALE GENOMIC DNA]</scope>
    <source>
        <strain evidence="3 4">YIM 133296</strain>
    </source>
</reference>
<protein>
    <recommendedName>
        <fullName evidence="2">Antitoxin</fullName>
    </recommendedName>
</protein>
<proteinExistence type="inferred from homology"/>
<dbReference type="Gene3D" id="3.40.1620.10">
    <property type="entry name" value="YefM-like domain"/>
    <property type="match status" value="1"/>
</dbReference>
<evidence type="ECO:0000256" key="1">
    <source>
        <dbReference type="ARBA" id="ARBA00009981"/>
    </source>
</evidence>
<comment type="caution">
    <text evidence="3">The sequence shown here is derived from an EMBL/GenBank/DDBJ whole genome shotgun (WGS) entry which is preliminary data.</text>
</comment>
<comment type="similarity">
    <text evidence="1 2">Belongs to the phD/YefM antitoxin family.</text>
</comment>
<dbReference type="RefSeq" id="WP_277190416.1">
    <property type="nucleotide sequence ID" value="NZ_JAROAV010000001.1"/>
</dbReference>
<dbReference type="InterPro" id="IPR006442">
    <property type="entry name" value="Antitoxin_Phd/YefM"/>
</dbReference>
<evidence type="ECO:0000256" key="2">
    <source>
        <dbReference type="RuleBase" id="RU362080"/>
    </source>
</evidence>
<evidence type="ECO:0000313" key="4">
    <source>
        <dbReference type="Proteomes" id="UP001528912"/>
    </source>
</evidence>
<dbReference type="EMBL" id="JAROAV010000001">
    <property type="protein sequence ID" value="MDF8262664.1"/>
    <property type="molecule type" value="Genomic_DNA"/>
</dbReference>
<keyword evidence="4" id="KW-1185">Reference proteome</keyword>
<comment type="function">
    <text evidence="2">Antitoxin component of a type II toxin-antitoxin (TA) system.</text>
</comment>
<dbReference type="Proteomes" id="UP001528912">
    <property type="component" value="Unassembled WGS sequence"/>
</dbReference>
<name>A0ABT6C1D3_9MICO</name>
<dbReference type="Pfam" id="PF02604">
    <property type="entry name" value="PhdYeFM_antitox"/>
    <property type="match status" value="1"/>
</dbReference>
<dbReference type="NCBIfam" id="TIGR01552">
    <property type="entry name" value="phd_fam"/>
    <property type="match status" value="1"/>
</dbReference>
<evidence type="ECO:0000313" key="3">
    <source>
        <dbReference type="EMBL" id="MDF8262664.1"/>
    </source>
</evidence>
<organism evidence="3 4">
    <name type="scientific">Luteipulveratus flavus</name>
    <dbReference type="NCBI Taxonomy" id="3031728"/>
    <lineage>
        <taxon>Bacteria</taxon>
        <taxon>Bacillati</taxon>
        <taxon>Actinomycetota</taxon>
        <taxon>Actinomycetes</taxon>
        <taxon>Micrococcales</taxon>
        <taxon>Dermacoccaceae</taxon>
        <taxon>Luteipulveratus</taxon>
    </lineage>
</organism>
<accession>A0ABT6C1D3</accession>
<dbReference type="SUPFAM" id="SSF143120">
    <property type="entry name" value="YefM-like"/>
    <property type="match status" value="1"/>
</dbReference>
<sequence>MPTVNIYDAKATFSRLIAAAEAGETVVIARNGRPVAQLGPIAPVDRPVTFGDLKGQVAIGDDFGEWTDQDERDWFGA</sequence>